<feature type="region of interest" description="Disordered" evidence="3">
    <location>
        <begin position="1"/>
        <end position="54"/>
    </location>
</feature>
<dbReference type="GO" id="GO:0003677">
    <property type="term" value="F:DNA binding"/>
    <property type="evidence" value="ECO:0007669"/>
    <property type="project" value="UniProtKB-KW"/>
</dbReference>
<evidence type="ECO:0000256" key="1">
    <source>
        <dbReference type="ARBA" id="ARBA00023125"/>
    </source>
</evidence>
<protein>
    <recommendedName>
        <fullName evidence="4">Lsr2 DNA-binding domain-containing protein</fullName>
    </recommendedName>
</protein>
<dbReference type="EMBL" id="LRQV01000096">
    <property type="protein sequence ID" value="KXK59809.1"/>
    <property type="molecule type" value="Genomic_DNA"/>
</dbReference>
<accession>A0A136PMW6</accession>
<gene>
    <name evidence="5" type="ORF">AWW66_22310</name>
</gene>
<feature type="domain" description="Lsr2 DNA-binding" evidence="4">
    <location>
        <begin position="146"/>
        <end position="180"/>
    </location>
</feature>
<dbReference type="Gene3D" id="4.10.320.10">
    <property type="entry name" value="E3-binding domain"/>
    <property type="match status" value="1"/>
</dbReference>
<reference evidence="5 6" key="1">
    <citation type="submission" date="2016-01" db="EMBL/GenBank/DDBJ databases">
        <title>Whole genome sequence and analysis of Micromonospora rosaria DSM 803, which can produce antibacterial substance rosamicin.</title>
        <authorList>
            <person name="Yang H."/>
            <person name="He X."/>
            <person name="Zhu D."/>
        </authorList>
    </citation>
    <scope>NUCLEOTIDE SEQUENCE [LARGE SCALE GENOMIC DNA]</scope>
    <source>
        <strain evidence="5 6">DSM 803</strain>
    </source>
</reference>
<evidence type="ECO:0000256" key="2">
    <source>
        <dbReference type="SAM" id="Coils"/>
    </source>
</evidence>
<feature type="compositionally biased region" description="Low complexity" evidence="3">
    <location>
        <begin position="1"/>
        <end position="21"/>
    </location>
</feature>
<dbReference type="AlphaFoldDB" id="A0A136PMW6"/>
<dbReference type="OrthoDB" id="4198010at2"/>
<evidence type="ECO:0000313" key="6">
    <source>
        <dbReference type="Proteomes" id="UP000070620"/>
    </source>
</evidence>
<dbReference type="GO" id="GO:0016746">
    <property type="term" value="F:acyltransferase activity"/>
    <property type="evidence" value="ECO:0007669"/>
    <property type="project" value="InterPro"/>
</dbReference>
<organism evidence="5 6">
    <name type="scientific">Micromonospora rosaria</name>
    <dbReference type="NCBI Taxonomy" id="47874"/>
    <lineage>
        <taxon>Bacteria</taxon>
        <taxon>Bacillati</taxon>
        <taxon>Actinomycetota</taxon>
        <taxon>Actinomycetes</taxon>
        <taxon>Micromonosporales</taxon>
        <taxon>Micromonosporaceae</taxon>
        <taxon>Micromonospora</taxon>
    </lineage>
</organism>
<feature type="compositionally biased region" description="Low complexity" evidence="3">
    <location>
        <begin position="36"/>
        <end position="52"/>
    </location>
</feature>
<dbReference type="InterPro" id="IPR036625">
    <property type="entry name" value="E3-bd_dom_sf"/>
</dbReference>
<dbReference type="Proteomes" id="UP000070620">
    <property type="component" value="Unassembled WGS sequence"/>
</dbReference>
<evidence type="ECO:0000259" key="4">
    <source>
        <dbReference type="Pfam" id="PF23359"/>
    </source>
</evidence>
<evidence type="ECO:0000313" key="5">
    <source>
        <dbReference type="EMBL" id="KXK59809.1"/>
    </source>
</evidence>
<name>A0A136PMW6_9ACTN</name>
<dbReference type="InterPro" id="IPR055370">
    <property type="entry name" value="Lsr2_DNA-bd"/>
</dbReference>
<evidence type="ECO:0000256" key="3">
    <source>
        <dbReference type="SAM" id="MobiDB-lite"/>
    </source>
</evidence>
<dbReference type="Pfam" id="PF23359">
    <property type="entry name" value="Lsr2_DNA-bd"/>
    <property type="match status" value="1"/>
</dbReference>
<feature type="region of interest" description="Disordered" evidence="3">
    <location>
        <begin position="122"/>
        <end position="148"/>
    </location>
</feature>
<comment type="caution">
    <text evidence="5">The sequence shown here is derived from an EMBL/GenBank/DDBJ whole genome shotgun (WGS) entry which is preliminary data.</text>
</comment>
<keyword evidence="6" id="KW-1185">Reference proteome</keyword>
<proteinExistence type="predicted"/>
<keyword evidence="1" id="KW-0238">DNA-binding</keyword>
<keyword evidence="2" id="KW-0175">Coiled coil</keyword>
<feature type="coiled-coil region" evidence="2">
    <location>
        <begin position="86"/>
        <end position="121"/>
    </location>
</feature>
<sequence>MTPRNGVDQAAAVRAANGRPAPAQPMPMGIRVTKGPGAPQATEAASAAPSTPRGAEELLRLAAGSDLARTRHLGEKIASLVADLAARIDVEQAQRQEREAAEAKRRELAEAEATLASQLAEVRQKLRSTRDSTASVTASGGRREGAERRAEIRAWAVANGYEVAERGRIAERVVQAWAAATGSEVTA</sequence>